<accession>A0AAD5E9A5</accession>
<reference evidence="3" key="1">
    <citation type="submission" date="2021-06" db="EMBL/GenBank/DDBJ databases">
        <authorList>
            <consortium name="DOE Joint Genome Institute"/>
            <person name="Mondo S.J."/>
            <person name="Amses K.R."/>
            <person name="Simmons D.R."/>
            <person name="Longcore J.E."/>
            <person name="Seto K."/>
            <person name="Alves G.H."/>
            <person name="Bonds A.E."/>
            <person name="Quandt C.A."/>
            <person name="Davis W.J."/>
            <person name="Chang Y."/>
            <person name="Letcher P.M."/>
            <person name="Powell M.J."/>
            <person name="Kuo A."/>
            <person name="Labutti K."/>
            <person name="Pangilinan J."/>
            <person name="Andreopoulos W."/>
            <person name="Tritt A."/>
            <person name="Riley R."/>
            <person name="Hundley H."/>
            <person name="Johnson J."/>
            <person name="Lipzen A."/>
            <person name="Barry K."/>
            <person name="Berbee M.L."/>
            <person name="Buchler N.E."/>
            <person name="Grigoriev I.V."/>
            <person name="Spatafora J.W."/>
            <person name="Stajich J.E."/>
            <person name="James T.Y."/>
        </authorList>
    </citation>
    <scope>NUCLEOTIDE SEQUENCE</scope>
    <source>
        <strain evidence="3">AG</strain>
    </source>
</reference>
<feature type="transmembrane region" description="Helical" evidence="2">
    <location>
        <begin position="33"/>
        <end position="53"/>
    </location>
</feature>
<gene>
    <name evidence="3" type="ORF">K450DRAFT_249469</name>
</gene>
<evidence type="ECO:0000256" key="2">
    <source>
        <dbReference type="SAM" id="Phobius"/>
    </source>
</evidence>
<feature type="region of interest" description="Disordered" evidence="1">
    <location>
        <begin position="1058"/>
        <end position="1124"/>
    </location>
</feature>
<dbReference type="SUPFAM" id="SSF53448">
    <property type="entry name" value="Nucleotide-diphospho-sugar transferases"/>
    <property type="match status" value="1"/>
</dbReference>
<proteinExistence type="predicted"/>
<dbReference type="PANTHER" id="PTHR33604">
    <property type="entry name" value="OSJNBA0004B13.7 PROTEIN"/>
    <property type="match status" value="1"/>
</dbReference>
<protein>
    <submittedName>
        <fullName evidence="3">Uncharacterized protein</fullName>
    </submittedName>
</protein>
<dbReference type="GeneID" id="75915749"/>
<dbReference type="AlphaFoldDB" id="A0AAD5E9A5"/>
<organism evidence="3 4">
    <name type="scientific">Umbelopsis ramanniana AG</name>
    <dbReference type="NCBI Taxonomy" id="1314678"/>
    <lineage>
        <taxon>Eukaryota</taxon>
        <taxon>Fungi</taxon>
        <taxon>Fungi incertae sedis</taxon>
        <taxon>Mucoromycota</taxon>
        <taxon>Mucoromycotina</taxon>
        <taxon>Umbelopsidomycetes</taxon>
        <taxon>Umbelopsidales</taxon>
        <taxon>Umbelopsidaceae</taxon>
        <taxon>Umbelopsis</taxon>
    </lineage>
</organism>
<comment type="caution">
    <text evidence="3">The sequence shown here is derived from an EMBL/GenBank/DDBJ whole genome shotgun (WGS) entry which is preliminary data.</text>
</comment>
<dbReference type="Gene3D" id="3.90.550.10">
    <property type="entry name" value="Spore Coat Polysaccharide Biosynthesis Protein SpsA, Chain A"/>
    <property type="match status" value="1"/>
</dbReference>
<name>A0AAD5E9A5_UMBRA</name>
<feature type="compositionally biased region" description="Pro residues" evidence="1">
    <location>
        <begin position="1115"/>
        <end position="1124"/>
    </location>
</feature>
<dbReference type="RefSeq" id="XP_051443009.1">
    <property type="nucleotide sequence ID" value="XM_051590406.1"/>
</dbReference>
<evidence type="ECO:0000313" key="3">
    <source>
        <dbReference type="EMBL" id="KAI8578005.1"/>
    </source>
</evidence>
<dbReference type="InterPro" id="IPR029044">
    <property type="entry name" value="Nucleotide-diphossugar_trans"/>
</dbReference>
<keyword evidence="2" id="KW-0472">Membrane</keyword>
<keyword evidence="4" id="KW-1185">Reference proteome</keyword>
<dbReference type="Proteomes" id="UP001206595">
    <property type="component" value="Unassembled WGS sequence"/>
</dbReference>
<evidence type="ECO:0000256" key="1">
    <source>
        <dbReference type="SAM" id="MobiDB-lite"/>
    </source>
</evidence>
<dbReference type="PANTHER" id="PTHR33604:SF3">
    <property type="entry name" value="OSJNBA0004B13.7 PROTEIN"/>
    <property type="match status" value="1"/>
</dbReference>
<feature type="compositionally biased region" description="Acidic residues" evidence="1">
    <location>
        <begin position="1080"/>
        <end position="1098"/>
    </location>
</feature>
<reference evidence="3" key="2">
    <citation type="journal article" date="2022" name="Proc. Natl. Acad. Sci. U.S.A.">
        <title>Diploid-dominant life cycles characterize the early evolution of Fungi.</title>
        <authorList>
            <person name="Amses K.R."/>
            <person name="Simmons D.R."/>
            <person name="Longcore J.E."/>
            <person name="Mondo S.J."/>
            <person name="Seto K."/>
            <person name="Jeronimo G.H."/>
            <person name="Bonds A.E."/>
            <person name="Quandt C.A."/>
            <person name="Davis W.J."/>
            <person name="Chang Y."/>
            <person name="Federici B.A."/>
            <person name="Kuo A."/>
            <person name="LaButti K."/>
            <person name="Pangilinan J."/>
            <person name="Andreopoulos W."/>
            <person name="Tritt A."/>
            <person name="Riley R."/>
            <person name="Hundley H."/>
            <person name="Johnson J."/>
            <person name="Lipzen A."/>
            <person name="Barry K."/>
            <person name="Lang B.F."/>
            <person name="Cuomo C.A."/>
            <person name="Buchler N.E."/>
            <person name="Grigoriev I.V."/>
            <person name="Spatafora J.W."/>
            <person name="Stajich J.E."/>
            <person name="James T.Y."/>
        </authorList>
    </citation>
    <scope>NUCLEOTIDE SEQUENCE</scope>
    <source>
        <strain evidence="3">AG</strain>
    </source>
</reference>
<keyword evidence="2" id="KW-1133">Transmembrane helix</keyword>
<feature type="compositionally biased region" description="Acidic residues" evidence="1">
    <location>
        <begin position="1061"/>
        <end position="1072"/>
    </location>
</feature>
<sequence>MFDEDDLKSTRWRRLRHYKARVRLWCHTLSRRMTTTTCVFLGVLCVLLLVTIFTPKLEVDLLSQTASIPHSNKLTASFLNDMKENKRYRRLSDGYPKWMDNVPTVIVSHSHGLQQHTESGMDVHQIDSLIQSKANPDWQTSSVTAIINLLQSDHLQRQLDAVLAQTFPPNIIWVVCSTEKQTLAESILSKHRRRNHGVKMKVVVVENGKNIDQRIAYGSSWLQVAQLAPSDYIWIIDNGASPGTNYLQHLLQLTHTDEYHLALLGTSGIILPARSADRTSSSGLLCIDNPMKSRSVDMINDVWLLKTPWLAQIARESRQDALAAPLGHYISQALNKYAAIPSIVIPHDESNHSLLADTTIAKRSLNTCQYIKEQLSHNTIWRNFLEYRTSLSVSDYKQAADLANTPDTDGSVLFVVDGPRQARALRPLFCRFHVLGRIRAHVVVTGESRGMTAGQLRGMLEKYIAPCVDINILDLDVDYGELRGLPAGDSAPLASQVAHDLSRLLSALRPQLVVSIQQPSNPVFQGSSVASSVSGVTTITLPLPDVRHTLWMADLPMVALQNWHTINVNLIIITDRRPHSLSRLVRSATNAHYLGDKVSLSINMEQTADKVTRLIVANAPWPHGPKNVRHRIRKGGLMPAIVESWYPTNNDDYAIFLEDDVEVSPYFYLWVKYSILRYRYGSLSDRSDLLFGVSLYSPRNTEMGMEGRRLFHPDWVLNATSVDPRTPFLLQVPCSWGAVYFPEHWREFHDYVTARLVDLEDGAKLNISVPESRSNRWKNSWKRYFIEMIYLRGYTMLYPNFENFTSFSTNHLEFGTHVKHERKAIEQFLVPLMETDSILQELPRHRLPEWNDLPVLDLWAKLSSNEQLIDRGKKLHSIVSSCPRRDDRANTFDPQDILCPWPQPDPTPEEELELQSPTQAQLNATASQHILNVTDITNVAVPTTQPTPDIVYVTVYVTEMPSSTLPGIPAPTDPVAPQEAADVGVHDKIEPLDNTENAVDIEEMDDENEDMETSDMEADLENLEKLWIEQKEKASQEDSDKTTAPVLLWEDDSGKVSFELPDTDMDALDDWLPENQGWPEDADELVVEGIDDFDDKSDDQEVPKPLDPQKQGWPSPQPFPNLEK</sequence>
<keyword evidence="2" id="KW-0812">Transmembrane</keyword>
<dbReference type="EMBL" id="MU620934">
    <property type="protein sequence ID" value="KAI8578005.1"/>
    <property type="molecule type" value="Genomic_DNA"/>
</dbReference>
<evidence type="ECO:0000313" key="4">
    <source>
        <dbReference type="Proteomes" id="UP001206595"/>
    </source>
</evidence>